<organism evidence="3">
    <name type="scientific">freshwater metagenome</name>
    <dbReference type="NCBI Taxonomy" id="449393"/>
    <lineage>
        <taxon>unclassified sequences</taxon>
        <taxon>metagenomes</taxon>
        <taxon>ecological metagenomes</taxon>
    </lineage>
</organism>
<dbReference type="GO" id="GO:0043023">
    <property type="term" value="F:ribosomal large subunit binding"/>
    <property type="evidence" value="ECO:0007669"/>
    <property type="project" value="TreeGrafter"/>
</dbReference>
<protein>
    <submittedName>
        <fullName evidence="3">Unannotated protein</fullName>
    </submittedName>
</protein>
<sequence>MPETIPSEQTSLSWVVEAARAAAAKTDESTVVLDVGEVLSITGWFVVTGGTNTRQVRTIAETVEEAVAAIGGPKPLRIEGLDSSQWILMDYGDFIVHVFLDETRAFYDLERLWRDVPVVDWT</sequence>
<dbReference type="AlphaFoldDB" id="A0A6J7K7E4"/>
<dbReference type="GO" id="GO:0017148">
    <property type="term" value="P:negative regulation of translation"/>
    <property type="evidence" value="ECO:0007669"/>
    <property type="project" value="TreeGrafter"/>
</dbReference>
<evidence type="ECO:0000256" key="1">
    <source>
        <dbReference type="ARBA" id="ARBA00010574"/>
    </source>
</evidence>
<dbReference type="PANTHER" id="PTHR21043:SF0">
    <property type="entry name" value="MITOCHONDRIAL ASSEMBLY OF RIBOSOMAL LARGE SUBUNIT PROTEIN 1"/>
    <property type="match status" value="1"/>
</dbReference>
<dbReference type="InterPro" id="IPR043519">
    <property type="entry name" value="NT_sf"/>
</dbReference>
<dbReference type="PANTHER" id="PTHR21043">
    <property type="entry name" value="IOJAP SUPERFAMILY ORTHOLOG"/>
    <property type="match status" value="1"/>
</dbReference>
<accession>A0A6J7K7E4</accession>
<name>A0A6J7K7E4_9ZZZZ</name>
<gene>
    <name evidence="2" type="ORF">UFOPK1392_00212</name>
    <name evidence="3" type="ORF">UFOPK3733_01898</name>
</gene>
<evidence type="ECO:0000313" key="3">
    <source>
        <dbReference type="EMBL" id="CAB4951375.1"/>
    </source>
</evidence>
<dbReference type="EMBL" id="CAFBNC010000128">
    <property type="protein sequence ID" value="CAB4951375.1"/>
    <property type="molecule type" value="Genomic_DNA"/>
</dbReference>
<dbReference type="EMBL" id="CAEMXZ010000005">
    <property type="protein sequence ID" value="CAB4322478.1"/>
    <property type="molecule type" value="Genomic_DNA"/>
</dbReference>
<reference evidence="3" key="1">
    <citation type="submission" date="2020-05" db="EMBL/GenBank/DDBJ databases">
        <authorList>
            <person name="Chiriac C."/>
            <person name="Salcher M."/>
            <person name="Ghai R."/>
            <person name="Kavagutti S V."/>
        </authorList>
    </citation>
    <scope>NUCLEOTIDE SEQUENCE</scope>
</reference>
<dbReference type="Pfam" id="PF02410">
    <property type="entry name" value="RsfS"/>
    <property type="match status" value="1"/>
</dbReference>
<comment type="similarity">
    <text evidence="1">Belongs to the Iojap/RsfS family.</text>
</comment>
<dbReference type="SUPFAM" id="SSF81301">
    <property type="entry name" value="Nucleotidyltransferase"/>
    <property type="match status" value="1"/>
</dbReference>
<dbReference type="NCBIfam" id="TIGR00090">
    <property type="entry name" value="rsfS_iojap_ybeB"/>
    <property type="match status" value="1"/>
</dbReference>
<dbReference type="InterPro" id="IPR004394">
    <property type="entry name" value="Iojap/RsfS/C7orf30"/>
</dbReference>
<proteinExistence type="inferred from homology"/>
<dbReference type="Gene3D" id="3.30.460.10">
    <property type="entry name" value="Beta Polymerase, domain 2"/>
    <property type="match status" value="1"/>
</dbReference>
<evidence type="ECO:0000313" key="2">
    <source>
        <dbReference type="EMBL" id="CAB4322478.1"/>
    </source>
</evidence>
<dbReference type="HAMAP" id="MF_01477">
    <property type="entry name" value="Iojap_RsfS"/>
    <property type="match status" value="1"/>
</dbReference>
<dbReference type="GO" id="GO:0090071">
    <property type="term" value="P:negative regulation of ribosome biogenesis"/>
    <property type="evidence" value="ECO:0007669"/>
    <property type="project" value="TreeGrafter"/>
</dbReference>